<dbReference type="InterPro" id="IPR014717">
    <property type="entry name" value="Transl_elong_EF1B/ribsomal_bS6"/>
</dbReference>
<evidence type="ECO:0000256" key="1">
    <source>
        <dbReference type="ARBA" id="ARBA00004496"/>
    </source>
</evidence>
<dbReference type="InterPro" id="IPR002313">
    <property type="entry name" value="Lys-tRNA-ligase_II"/>
</dbReference>
<dbReference type="Pfam" id="PF00736">
    <property type="entry name" value="EF1_GNE"/>
    <property type="match status" value="1"/>
</dbReference>
<dbReference type="CDD" id="cd00775">
    <property type="entry name" value="LysRS_core"/>
    <property type="match status" value="1"/>
</dbReference>
<dbReference type="GO" id="GO:0005524">
    <property type="term" value="F:ATP binding"/>
    <property type="evidence" value="ECO:0007669"/>
    <property type="project" value="UniProtKB-KW"/>
</dbReference>
<keyword evidence="7" id="KW-0547">Nucleotide-binding</keyword>
<dbReference type="GO" id="GO:0003746">
    <property type="term" value="F:translation elongation factor activity"/>
    <property type="evidence" value="ECO:0007669"/>
    <property type="project" value="UniProtKB-KW"/>
</dbReference>
<dbReference type="PANTHER" id="PTHR42918">
    <property type="entry name" value="LYSYL-TRNA SYNTHETASE"/>
    <property type="match status" value="1"/>
</dbReference>
<evidence type="ECO:0000256" key="15">
    <source>
        <dbReference type="SAM" id="MobiDB-lite"/>
    </source>
</evidence>
<keyword evidence="9" id="KW-0067">ATP-binding</keyword>
<dbReference type="GO" id="GO:0005829">
    <property type="term" value="C:cytosol"/>
    <property type="evidence" value="ECO:0007669"/>
    <property type="project" value="TreeGrafter"/>
</dbReference>
<evidence type="ECO:0000313" key="18">
    <source>
        <dbReference type="Proteomes" id="UP000664859"/>
    </source>
</evidence>
<dbReference type="PANTHER" id="PTHR42918:SF9">
    <property type="entry name" value="LYSINE--TRNA LIGASE"/>
    <property type="match status" value="1"/>
</dbReference>
<evidence type="ECO:0000256" key="13">
    <source>
        <dbReference type="ARBA" id="ARBA00048573"/>
    </source>
</evidence>
<keyword evidence="8" id="KW-0251">Elongation factor</keyword>
<comment type="similarity">
    <text evidence="2">Belongs to the EF-1-beta/EF-1-delta family.</text>
</comment>
<dbReference type="GO" id="GO:0000049">
    <property type="term" value="F:tRNA binding"/>
    <property type="evidence" value="ECO:0007669"/>
    <property type="project" value="TreeGrafter"/>
</dbReference>
<sequence length="839" mass="91153">MADEAANGVDGAEKVSKNALKKQQKADAAAAKKAEKDAKKAADAAAAGPAKKKAGAEEEELDPTQYHANRVKAITAMETKGLNPYPHKFTTTTSLPAFVAAYSSMEAGAHGTDTVSLAGRIKTKRVQGKLYFYDMSGDGASVQIMSSLGDYESEEAFWEVHDLLRRGDIVGVTGSPGKSKKGELSIFPTRITLLSPCLHMLPKGHSGLKNQEVRYRQRYLDLIMNDDVRRVFEVRSKVVDGIRTFLNERGFLEVETPMMNMIPGGATARPFVTHHNELKLDMFMRIAPELYLKMLVIGGLDRVYEIGRQFRNEGIDLTHNPEFTTCEFYQAYADYNDLMDMTEAMISGMVKNICGSYKIKYQPSPNEEEVEIDFTPPFKRVSMVSGLEEILKVKMPALDDPNADTVLRGLIKEHAIELPPPHTTARMLDALVGEFLEDKCIHPTFICDHPEIMSPLAKYHRSLPGMTERFELFVCGRELCNAYTELNHPGVQRSRFEAQAAASAQGDDEAQVHDEDFCVAMEYGLPPTGGWGVGVDRLTMFLSNKNNIKEVLLFPAMKPDENAAAAAAQRAAKAHRPAVHTAAQVQAQAAVAKCAPAIATGSQKFQGVDFATESGLKQLEAALIGSRFLAGHSPSAEDACVYVVVAKVPAQLLKGYHAVKGWLNTCALFAPAARSAWAGSATPAAAAPAAKAPATSKAKAAADDDDIDDMFGDDDGNDATPAAQPAAKPSRAETMAAAKAAKDKKKKVERSQVVLEVKPWDSETDLKALWAKIMAEVTADGLVWAEGFNIAPVAFGIMKLVISCVIEDEKVGLDDITDPIEDMSDLVQSTQLVSMQRYG</sequence>
<dbReference type="InterPro" id="IPR036282">
    <property type="entry name" value="Glutathione-S-Trfase_C_sf"/>
</dbReference>
<dbReference type="Gene3D" id="2.40.50.140">
    <property type="entry name" value="Nucleic acid-binding proteins"/>
    <property type="match status" value="1"/>
</dbReference>
<accession>A0A835Z3J2</accession>
<dbReference type="SMART" id="SM00888">
    <property type="entry name" value="EF1_GNE"/>
    <property type="match status" value="1"/>
</dbReference>
<dbReference type="InterPro" id="IPR014038">
    <property type="entry name" value="EF1B_bsu/dsu_GNE"/>
</dbReference>
<protein>
    <recommendedName>
        <fullName evidence="4 14">Lysine--tRNA ligase</fullName>
        <ecNumber evidence="4 14">6.1.1.6</ecNumber>
    </recommendedName>
    <alternativeName>
        <fullName evidence="12 14">Lysyl-tRNA synthetase</fullName>
    </alternativeName>
</protein>
<dbReference type="SUPFAM" id="SSF47616">
    <property type="entry name" value="GST C-terminal domain-like"/>
    <property type="match status" value="1"/>
</dbReference>
<dbReference type="InterPro" id="IPR004364">
    <property type="entry name" value="Aa-tRNA-synt_II"/>
</dbReference>
<reference evidence="17" key="1">
    <citation type="submission" date="2021-02" db="EMBL/GenBank/DDBJ databases">
        <title>First Annotated Genome of the Yellow-green Alga Tribonema minus.</title>
        <authorList>
            <person name="Mahan K.M."/>
        </authorList>
    </citation>
    <scope>NUCLEOTIDE SEQUENCE</scope>
    <source>
        <strain evidence="17">UTEX B ZZ1240</strain>
    </source>
</reference>
<dbReference type="FunFam" id="3.30.70.60:FF:000001">
    <property type="entry name" value="Elongation factor 1-beta 1 like"/>
    <property type="match status" value="1"/>
</dbReference>
<dbReference type="Pfam" id="PF01336">
    <property type="entry name" value="tRNA_anti-codon"/>
    <property type="match status" value="1"/>
</dbReference>
<dbReference type="EC" id="6.1.1.6" evidence="4 14"/>
<organism evidence="17 18">
    <name type="scientific">Tribonema minus</name>
    <dbReference type="NCBI Taxonomy" id="303371"/>
    <lineage>
        <taxon>Eukaryota</taxon>
        <taxon>Sar</taxon>
        <taxon>Stramenopiles</taxon>
        <taxon>Ochrophyta</taxon>
        <taxon>PX clade</taxon>
        <taxon>Xanthophyceae</taxon>
        <taxon>Tribonematales</taxon>
        <taxon>Tribonemataceae</taxon>
        <taxon>Tribonema</taxon>
    </lineage>
</organism>
<evidence type="ECO:0000256" key="9">
    <source>
        <dbReference type="ARBA" id="ARBA00022840"/>
    </source>
</evidence>
<dbReference type="NCBIfam" id="NF001756">
    <property type="entry name" value="PRK00484.1"/>
    <property type="match status" value="1"/>
</dbReference>
<dbReference type="InterPro" id="IPR036219">
    <property type="entry name" value="eEF-1beta-like_sf"/>
</dbReference>
<keyword evidence="6 17" id="KW-0436">Ligase</keyword>
<dbReference type="CDD" id="cd00292">
    <property type="entry name" value="EF1B"/>
    <property type="match status" value="1"/>
</dbReference>
<keyword evidence="10" id="KW-0648">Protein biosynthesis</keyword>
<keyword evidence="18" id="KW-1185">Reference proteome</keyword>
<dbReference type="InterPro" id="IPR012340">
    <property type="entry name" value="NA-bd_OB-fold"/>
</dbReference>
<evidence type="ECO:0000256" key="10">
    <source>
        <dbReference type="ARBA" id="ARBA00022917"/>
    </source>
</evidence>
<dbReference type="PROSITE" id="PS50862">
    <property type="entry name" value="AA_TRNA_LIGASE_II"/>
    <property type="match status" value="1"/>
</dbReference>
<feature type="region of interest" description="Disordered" evidence="15">
    <location>
        <begin position="687"/>
        <end position="743"/>
    </location>
</feature>
<keyword evidence="5" id="KW-0963">Cytoplasm</keyword>
<evidence type="ECO:0000256" key="3">
    <source>
        <dbReference type="ARBA" id="ARBA00008226"/>
    </source>
</evidence>
<gene>
    <name evidence="17" type="ORF">JKP88DRAFT_269596</name>
</gene>
<evidence type="ECO:0000256" key="4">
    <source>
        <dbReference type="ARBA" id="ARBA00013166"/>
    </source>
</evidence>
<feature type="domain" description="Aminoacyl-transfer RNA synthetases class-II family profile" evidence="16">
    <location>
        <begin position="232"/>
        <end position="559"/>
    </location>
</feature>
<dbReference type="InterPro" id="IPR004365">
    <property type="entry name" value="NA-bd_OB_tRNA"/>
</dbReference>
<evidence type="ECO:0000313" key="17">
    <source>
        <dbReference type="EMBL" id="KAG5186932.1"/>
    </source>
</evidence>
<feature type="compositionally biased region" description="Acidic residues" evidence="15">
    <location>
        <begin position="703"/>
        <end position="717"/>
    </location>
</feature>
<evidence type="ECO:0000259" key="16">
    <source>
        <dbReference type="PROSITE" id="PS50862"/>
    </source>
</evidence>
<evidence type="ECO:0000256" key="7">
    <source>
        <dbReference type="ARBA" id="ARBA00022741"/>
    </source>
</evidence>
<dbReference type="GO" id="GO:0006430">
    <property type="term" value="P:lysyl-tRNA aminoacylation"/>
    <property type="evidence" value="ECO:0007669"/>
    <property type="project" value="InterPro"/>
</dbReference>
<dbReference type="InterPro" id="IPR044136">
    <property type="entry name" value="Lys-tRNA-ligase_II_N"/>
</dbReference>
<feature type="compositionally biased region" description="Low complexity" evidence="15">
    <location>
        <begin position="687"/>
        <end position="699"/>
    </location>
</feature>
<comment type="similarity">
    <text evidence="3">Belongs to the class-II aminoacyl-tRNA synthetase family.</text>
</comment>
<dbReference type="SUPFAM" id="SSF54984">
    <property type="entry name" value="eEF-1beta-like"/>
    <property type="match status" value="1"/>
</dbReference>
<evidence type="ECO:0000256" key="8">
    <source>
        <dbReference type="ARBA" id="ARBA00022768"/>
    </source>
</evidence>
<dbReference type="SUPFAM" id="SSF55681">
    <property type="entry name" value="Class II aaRS and biotin synthetases"/>
    <property type="match status" value="1"/>
</dbReference>
<dbReference type="CDD" id="cd04322">
    <property type="entry name" value="LysRS_N"/>
    <property type="match status" value="1"/>
</dbReference>
<keyword evidence="11" id="KW-0030">Aminoacyl-tRNA synthetase</keyword>
<dbReference type="FunFam" id="2.40.50.140:FF:000050">
    <property type="entry name" value="Lysine--tRNA ligase"/>
    <property type="match status" value="1"/>
</dbReference>
<feature type="compositionally biased region" description="Basic and acidic residues" evidence="15">
    <location>
        <begin position="30"/>
        <end position="42"/>
    </location>
</feature>
<evidence type="ECO:0000256" key="5">
    <source>
        <dbReference type="ARBA" id="ARBA00022490"/>
    </source>
</evidence>
<dbReference type="InterPro" id="IPR018149">
    <property type="entry name" value="Lys-tRNA-synth_II_C"/>
</dbReference>
<evidence type="ECO:0000256" key="14">
    <source>
        <dbReference type="RuleBase" id="RU003748"/>
    </source>
</evidence>
<comment type="catalytic activity">
    <reaction evidence="13 14">
        <text>tRNA(Lys) + L-lysine + ATP = L-lysyl-tRNA(Lys) + AMP + diphosphate</text>
        <dbReference type="Rhea" id="RHEA:20792"/>
        <dbReference type="Rhea" id="RHEA-COMP:9696"/>
        <dbReference type="Rhea" id="RHEA-COMP:9697"/>
        <dbReference type="ChEBI" id="CHEBI:30616"/>
        <dbReference type="ChEBI" id="CHEBI:32551"/>
        <dbReference type="ChEBI" id="CHEBI:33019"/>
        <dbReference type="ChEBI" id="CHEBI:78442"/>
        <dbReference type="ChEBI" id="CHEBI:78529"/>
        <dbReference type="ChEBI" id="CHEBI:456215"/>
        <dbReference type="EC" id="6.1.1.6"/>
    </reaction>
</comment>
<dbReference type="Gene3D" id="3.30.70.60">
    <property type="match status" value="1"/>
</dbReference>
<dbReference type="Gene3D" id="3.30.930.10">
    <property type="entry name" value="Bira Bifunctional Protein, Domain 2"/>
    <property type="match status" value="1"/>
</dbReference>
<dbReference type="InterPro" id="IPR045864">
    <property type="entry name" value="aa-tRNA-synth_II/BPL/LPL"/>
</dbReference>
<dbReference type="OrthoDB" id="21243at2759"/>
<comment type="caution">
    <text evidence="17">The sequence shown here is derived from an EMBL/GenBank/DDBJ whole genome shotgun (WGS) entry which is preliminary data.</text>
</comment>
<dbReference type="SUPFAM" id="SSF50249">
    <property type="entry name" value="Nucleic acid-binding proteins"/>
    <property type="match status" value="1"/>
</dbReference>
<evidence type="ECO:0000256" key="2">
    <source>
        <dbReference type="ARBA" id="ARBA00007411"/>
    </source>
</evidence>
<comment type="subcellular location">
    <subcellularLocation>
        <location evidence="1">Cytoplasm</location>
    </subcellularLocation>
</comment>
<dbReference type="Pfam" id="PF00152">
    <property type="entry name" value="tRNA-synt_2"/>
    <property type="match status" value="1"/>
</dbReference>
<feature type="region of interest" description="Disordered" evidence="15">
    <location>
        <begin position="1"/>
        <end position="66"/>
    </location>
</feature>
<dbReference type="EMBL" id="JAFCMP010000101">
    <property type="protein sequence ID" value="KAG5186932.1"/>
    <property type="molecule type" value="Genomic_DNA"/>
</dbReference>
<evidence type="ECO:0000256" key="6">
    <source>
        <dbReference type="ARBA" id="ARBA00022598"/>
    </source>
</evidence>
<dbReference type="NCBIfam" id="TIGR00499">
    <property type="entry name" value="lysS_bact"/>
    <property type="match status" value="1"/>
</dbReference>
<dbReference type="FunFam" id="3.30.930.10:FF:000238">
    <property type="entry name" value="Lysine--tRNA ligase"/>
    <property type="match status" value="1"/>
</dbReference>
<dbReference type="HAMAP" id="MF_00252">
    <property type="entry name" value="Lys_tRNA_synth_class2"/>
    <property type="match status" value="1"/>
</dbReference>
<evidence type="ECO:0000256" key="11">
    <source>
        <dbReference type="ARBA" id="ARBA00023146"/>
    </source>
</evidence>
<dbReference type="InterPro" id="IPR006195">
    <property type="entry name" value="aa-tRNA-synth_II"/>
</dbReference>
<proteinExistence type="inferred from homology"/>
<dbReference type="AlphaFoldDB" id="A0A835Z3J2"/>
<dbReference type="GO" id="GO:0004824">
    <property type="term" value="F:lysine-tRNA ligase activity"/>
    <property type="evidence" value="ECO:0007669"/>
    <property type="project" value="UniProtKB-EC"/>
</dbReference>
<dbReference type="Proteomes" id="UP000664859">
    <property type="component" value="Unassembled WGS sequence"/>
</dbReference>
<dbReference type="PRINTS" id="PR00982">
    <property type="entry name" value="TRNASYNTHLYS"/>
</dbReference>
<evidence type="ECO:0000256" key="12">
    <source>
        <dbReference type="ARBA" id="ARBA00030563"/>
    </source>
</evidence>
<name>A0A835Z3J2_9STRA</name>